<dbReference type="InterPro" id="IPR047335">
    <property type="entry name" value="RUFY1-3"/>
</dbReference>
<dbReference type="FunFam" id="1.20.58.900:FF:000001">
    <property type="entry name" value="RUN and FYVE domain containing 2"/>
    <property type="match status" value="1"/>
</dbReference>
<proteinExistence type="predicted"/>
<dbReference type="InterPro" id="IPR037213">
    <property type="entry name" value="Run_dom_sf"/>
</dbReference>
<dbReference type="SUPFAM" id="SSF140741">
    <property type="entry name" value="RUN domain-like"/>
    <property type="match status" value="1"/>
</dbReference>
<evidence type="ECO:0000256" key="2">
    <source>
        <dbReference type="SAM" id="Coils"/>
    </source>
</evidence>
<feature type="domain" description="RUN" evidence="3">
    <location>
        <begin position="127"/>
        <end position="259"/>
    </location>
</feature>
<dbReference type="Gene3D" id="1.20.5.170">
    <property type="match status" value="1"/>
</dbReference>
<reference evidence="4" key="1">
    <citation type="submission" date="2025-08" db="UniProtKB">
        <authorList>
            <consortium name="Ensembl"/>
        </authorList>
    </citation>
    <scope>IDENTIFICATION</scope>
</reference>
<gene>
    <name evidence="4" type="primary">LOC107743555</name>
</gene>
<dbReference type="Pfam" id="PF02759">
    <property type="entry name" value="RUN"/>
    <property type="match status" value="1"/>
</dbReference>
<dbReference type="PANTHER" id="PTHR45956:SF3">
    <property type="entry name" value="RUN AND FYVE DOMAIN-CONTAINING PROTEIN 2"/>
    <property type="match status" value="1"/>
</dbReference>
<feature type="coiled-coil region" evidence="2">
    <location>
        <begin position="305"/>
        <end position="396"/>
    </location>
</feature>
<dbReference type="PROSITE" id="PS50826">
    <property type="entry name" value="RUN"/>
    <property type="match status" value="1"/>
</dbReference>
<evidence type="ECO:0000313" key="5">
    <source>
        <dbReference type="Proteomes" id="UP000472270"/>
    </source>
</evidence>
<dbReference type="GO" id="GO:0005737">
    <property type="term" value="C:cytoplasm"/>
    <property type="evidence" value="ECO:0007669"/>
    <property type="project" value="TreeGrafter"/>
</dbReference>
<dbReference type="CDD" id="cd17695">
    <property type="entry name" value="RUN_RUFY2"/>
    <property type="match status" value="1"/>
</dbReference>
<evidence type="ECO:0000313" key="4">
    <source>
        <dbReference type="Ensembl" id="ENSSRHP00000012126.1"/>
    </source>
</evidence>
<dbReference type="Ensembl" id="ENSSRHT00000012579.1">
    <property type="protein sequence ID" value="ENSSRHP00000012126.1"/>
    <property type="gene ID" value="ENSSRHG00000006712.1"/>
</dbReference>
<accession>A0A673GEF7</accession>
<keyword evidence="1 2" id="KW-0175">Coiled coil</keyword>
<dbReference type="SMART" id="SM00593">
    <property type="entry name" value="RUN"/>
    <property type="match status" value="1"/>
</dbReference>
<dbReference type="InterPro" id="IPR047332">
    <property type="entry name" value="RUN_RUFY2"/>
</dbReference>
<protein>
    <submittedName>
        <fullName evidence="4">RUN and FYVE domain-containing protein 2-like</fullName>
    </submittedName>
</protein>
<name>A0A673GEF7_9TELE</name>
<keyword evidence="5" id="KW-1185">Reference proteome</keyword>
<dbReference type="InterPro" id="IPR004012">
    <property type="entry name" value="Run_dom"/>
</dbReference>
<organism evidence="4 5">
    <name type="scientific">Sinocyclocheilus rhinocerous</name>
    <dbReference type="NCBI Taxonomy" id="307959"/>
    <lineage>
        <taxon>Eukaryota</taxon>
        <taxon>Metazoa</taxon>
        <taxon>Chordata</taxon>
        <taxon>Craniata</taxon>
        <taxon>Vertebrata</taxon>
        <taxon>Euteleostomi</taxon>
        <taxon>Actinopterygii</taxon>
        <taxon>Neopterygii</taxon>
        <taxon>Teleostei</taxon>
        <taxon>Ostariophysi</taxon>
        <taxon>Cypriniformes</taxon>
        <taxon>Cyprinidae</taxon>
        <taxon>Cyprininae</taxon>
        <taxon>Sinocyclocheilus</taxon>
    </lineage>
</organism>
<dbReference type="PANTHER" id="PTHR45956">
    <property type="entry name" value="RUN AND FYVE DOMAIN-CONTAINING PROTEIN 2-LIKE PROTEIN"/>
    <property type="match status" value="1"/>
</dbReference>
<evidence type="ECO:0000256" key="1">
    <source>
        <dbReference type="ARBA" id="ARBA00023054"/>
    </source>
</evidence>
<sequence length="432" mass="48763">MATPAEQDLVLAEAESNKERAQVFGILRLQEDKSAAEKVSGAAMKSGDGRWQAPIFALARKASETFSGGIHVLPKVTEPKTSTFPEEWGAKAFRDPMAMERANLLNMAKLSIKGLIESALSFGRTLDSDYPPLQQFFVVMEHCLKHGLKVKKSFLGYNKSLWGPLEMVEKLCPEAGEIAASVRDLPGLKTPLGRARAWLRLALMQKKLADYLRLLITRKDILSEFYENSAVMLEEEGAVIVGLLVGLNVIDANLCVKGEDLDTQVGVIDFSMYLKNDIDDDYRSEERNGQISAILDQKNYVEELNRQLNSTVQGLQGRVESLEKSNSKLIEELAIAKNNIIKLQEENHQLRTENSVILMKAQQRLEVLLRDLNCELDTYKQSRQGLDEMYNEARRQLKEECQLRQVLHSEHFQSFSSVSIVYLNIIRIFNLA</sequence>
<dbReference type="Proteomes" id="UP000472270">
    <property type="component" value="Unassembled WGS sequence"/>
</dbReference>
<reference evidence="4" key="2">
    <citation type="submission" date="2025-09" db="UniProtKB">
        <authorList>
            <consortium name="Ensembl"/>
        </authorList>
    </citation>
    <scope>IDENTIFICATION</scope>
</reference>
<dbReference type="Gene3D" id="1.20.58.900">
    <property type="match status" value="1"/>
</dbReference>
<dbReference type="AlphaFoldDB" id="A0A673GEF7"/>
<evidence type="ECO:0000259" key="3">
    <source>
        <dbReference type="PROSITE" id="PS50826"/>
    </source>
</evidence>